<dbReference type="InterPro" id="IPR005061">
    <property type="entry name" value="Ist1"/>
</dbReference>
<feature type="compositionally biased region" description="Pro residues" evidence="2">
    <location>
        <begin position="371"/>
        <end position="384"/>
    </location>
</feature>
<gene>
    <name evidence="3" type="ORF">ACJIZ3_021176</name>
</gene>
<proteinExistence type="inferred from homology"/>
<name>A0ABD3SL08_9LAMI</name>
<feature type="region of interest" description="Disordered" evidence="2">
    <location>
        <begin position="456"/>
        <end position="507"/>
    </location>
</feature>
<protein>
    <recommendedName>
        <fullName evidence="5">Vacuolar protein sorting-associated protein Ist1</fullName>
    </recommendedName>
</protein>
<feature type="compositionally biased region" description="Basic residues" evidence="2">
    <location>
        <begin position="466"/>
        <end position="475"/>
    </location>
</feature>
<evidence type="ECO:0008006" key="5">
    <source>
        <dbReference type="Google" id="ProtNLM"/>
    </source>
</evidence>
<sequence>MLDGLLGRGFSFKCKSLIKASRERIEVVRRRAVAKQRFLKEDLAKLLSNGLDINAYGRTEEFLAGMNLLFCYDFIEQSCNYIVKQLSRRQKQGECPEECRQAVASLMFAAARFSDLPELRELRDVFQQRYGNGLEVFVNQKFVEKLSSELPATEKKIQVLQDIASEFSIKWDSRGFEQRMVTPSVLAKVDVQKTDIVKPRPGFLDENNRIHGREEGNFLRRNEFDRHKTVEYREKSLLKKGDNSSSPKGDADILFHGRLKQTGFKHSYLLERAATDLKVERSSSSSHGKMLNNVHVGYTRHSNDIGDPRKVESTEALFREKTEFAANSAGKNENAIPSYDCSNQNKTLNPIRKRSEEKSDMLKSCSNYALPPPYVKSALPPPYTKPKEDKHKTDKGSKDHGSDLEKRSVDPFSCKIDVVNSSIRPPNGLDHPDYEAQCVPPAKAKTLGLEKELDYQGEKISLPKPRSIRRKHHKPPSGDVDDTFENVGSAKRSSSSRRRNPSKKGLQILFDEEHHRKDDEEKIMDKLLIHYSKKPSSYDAGKLRKKLLAQPTHQISTGVGESSLDVVIPPPTRSVSLPHEHTALPETKKVFTRVNTFQPDNQARHVHPKLPDYDDLAARFAALRGR</sequence>
<dbReference type="Pfam" id="PF03398">
    <property type="entry name" value="Ist1"/>
    <property type="match status" value="1"/>
</dbReference>
<dbReference type="PANTHER" id="PTHR12161:SF14">
    <property type="entry name" value="REGULATOR OF VPS4 ACTIVITY IN THE MVB PATHWAY PROTEIN"/>
    <property type="match status" value="1"/>
</dbReference>
<feature type="region of interest" description="Disordered" evidence="2">
    <location>
        <begin position="328"/>
        <end position="348"/>
    </location>
</feature>
<feature type="region of interest" description="Disordered" evidence="2">
    <location>
        <begin position="371"/>
        <end position="408"/>
    </location>
</feature>
<dbReference type="FunFam" id="1.20.1260.60:FF:000002">
    <property type="entry name" value="Vacuolar protein sorting-associated protein IST1"/>
    <property type="match status" value="1"/>
</dbReference>
<dbReference type="Gene3D" id="1.20.1260.60">
    <property type="entry name" value="Vacuolar protein sorting-associated protein Ist1"/>
    <property type="match status" value="1"/>
</dbReference>
<evidence type="ECO:0000313" key="3">
    <source>
        <dbReference type="EMBL" id="KAL3825147.1"/>
    </source>
</evidence>
<dbReference type="PANTHER" id="PTHR12161">
    <property type="entry name" value="IST1 FAMILY MEMBER"/>
    <property type="match status" value="1"/>
</dbReference>
<evidence type="ECO:0000256" key="1">
    <source>
        <dbReference type="ARBA" id="ARBA00005536"/>
    </source>
</evidence>
<comment type="similarity">
    <text evidence="1">Belongs to the IST1 family.</text>
</comment>
<dbReference type="Proteomes" id="UP001634393">
    <property type="component" value="Unassembled WGS sequence"/>
</dbReference>
<dbReference type="InterPro" id="IPR042277">
    <property type="entry name" value="IST1-like"/>
</dbReference>
<evidence type="ECO:0000256" key="2">
    <source>
        <dbReference type="SAM" id="MobiDB-lite"/>
    </source>
</evidence>
<organism evidence="3 4">
    <name type="scientific">Penstemon smallii</name>
    <dbReference type="NCBI Taxonomy" id="265156"/>
    <lineage>
        <taxon>Eukaryota</taxon>
        <taxon>Viridiplantae</taxon>
        <taxon>Streptophyta</taxon>
        <taxon>Embryophyta</taxon>
        <taxon>Tracheophyta</taxon>
        <taxon>Spermatophyta</taxon>
        <taxon>Magnoliopsida</taxon>
        <taxon>eudicotyledons</taxon>
        <taxon>Gunneridae</taxon>
        <taxon>Pentapetalae</taxon>
        <taxon>asterids</taxon>
        <taxon>lamiids</taxon>
        <taxon>Lamiales</taxon>
        <taxon>Plantaginaceae</taxon>
        <taxon>Cheloneae</taxon>
        <taxon>Penstemon</taxon>
    </lineage>
</organism>
<comment type="caution">
    <text evidence="3">The sequence shown here is derived from an EMBL/GenBank/DDBJ whole genome shotgun (WGS) entry which is preliminary data.</text>
</comment>
<dbReference type="EMBL" id="JBJXBP010000006">
    <property type="protein sequence ID" value="KAL3825147.1"/>
    <property type="molecule type" value="Genomic_DNA"/>
</dbReference>
<reference evidence="3 4" key="1">
    <citation type="submission" date="2024-12" db="EMBL/GenBank/DDBJ databases">
        <title>The unique morphological basis and parallel evolutionary history of personate flowers in Penstemon.</title>
        <authorList>
            <person name="Depatie T.H."/>
            <person name="Wessinger C.A."/>
        </authorList>
    </citation>
    <scope>NUCLEOTIDE SEQUENCE [LARGE SCALE GENOMIC DNA]</scope>
    <source>
        <strain evidence="3">WTNN_2</strain>
        <tissue evidence="3">Leaf</tissue>
    </source>
</reference>
<dbReference type="AlphaFoldDB" id="A0ABD3SL08"/>
<keyword evidence="4" id="KW-1185">Reference proteome</keyword>
<feature type="compositionally biased region" description="Basic and acidic residues" evidence="2">
    <location>
        <begin position="385"/>
        <end position="408"/>
    </location>
</feature>
<accession>A0ABD3SL08</accession>
<evidence type="ECO:0000313" key="4">
    <source>
        <dbReference type="Proteomes" id="UP001634393"/>
    </source>
</evidence>